<gene>
    <name evidence="1" type="ORF">ACJ72_01838</name>
</gene>
<evidence type="ECO:0000313" key="1">
    <source>
        <dbReference type="EMBL" id="OAX83801.1"/>
    </source>
</evidence>
<comment type="caution">
    <text evidence="1">The sequence shown here is derived from an EMBL/GenBank/DDBJ whole genome shotgun (WGS) entry which is preliminary data.</text>
</comment>
<evidence type="ECO:0000313" key="2">
    <source>
        <dbReference type="Proteomes" id="UP000091918"/>
    </source>
</evidence>
<dbReference type="Proteomes" id="UP000091918">
    <property type="component" value="Unassembled WGS sequence"/>
</dbReference>
<organism evidence="1 2">
    <name type="scientific">Emergomyces africanus</name>
    <dbReference type="NCBI Taxonomy" id="1955775"/>
    <lineage>
        <taxon>Eukaryota</taxon>
        <taxon>Fungi</taxon>
        <taxon>Dikarya</taxon>
        <taxon>Ascomycota</taxon>
        <taxon>Pezizomycotina</taxon>
        <taxon>Eurotiomycetes</taxon>
        <taxon>Eurotiomycetidae</taxon>
        <taxon>Onygenales</taxon>
        <taxon>Ajellomycetaceae</taxon>
        <taxon>Emergomyces</taxon>
    </lineage>
</organism>
<name>A0A1B7P441_9EURO</name>
<protein>
    <submittedName>
        <fullName evidence="1">Uncharacterized protein</fullName>
    </submittedName>
</protein>
<dbReference type="OrthoDB" id="2016523at2759"/>
<sequence length="82" mass="9185">MLPPSPGAFQELFGGCSQAMIFPRERVLGLIEFLEKKGKGQVDLLLKDLANGEGFDTYALYPVQALRQFEEQRSKRHKLCGA</sequence>
<reference evidence="1 2" key="1">
    <citation type="submission" date="2015-07" db="EMBL/GenBank/DDBJ databases">
        <title>Emmonsia species relationships and genome sequence.</title>
        <authorList>
            <person name="Cuomo C.A."/>
            <person name="Schwartz I.S."/>
            <person name="Kenyon C."/>
            <person name="de Hoog G.S."/>
            <person name="Govender N.P."/>
            <person name="Botha A."/>
            <person name="Moreno L."/>
            <person name="de Vries M."/>
            <person name="Munoz J.F."/>
            <person name="Stielow J.B."/>
        </authorList>
    </citation>
    <scope>NUCLEOTIDE SEQUENCE [LARGE SCALE GENOMIC DNA]</scope>
    <source>
        <strain evidence="1 2">CBS 136260</strain>
    </source>
</reference>
<accession>A0A1B7P441</accession>
<dbReference type="AlphaFoldDB" id="A0A1B7P441"/>
<proteinExistence type="predicted"/>
<keyword evidence="2" id="KW-1185">Reference proteome</keyword>
<dbReference type="EMBL" id="LGUA01000134">
    <property type="protein sequence ID" value="OAX83801.1"/>
    <property type="molecule type" value="Genomic_DNA"/>
</dbReference>